<reference evidence="1 2" key="1">
    <citation type="journal article" date="2024" name="Plant Biotechnol. J.">
        <title>Genome and CRISPR/Cas9 system of a widespread forest tree (Populus alba) in the world.</title>
        <authorList>
            <person name="Liu Y.J."/>
            <person name="Jiang P.F."/>
            <person name="Han X.M."/>
            <person name="Li X.Y."/>
            <person name="Wang H.M."/>
            <person name="Wang Y.J."/>
            <person name="Wang X.X."/>
            <person name="Zeng Q.Y."/>
        </authorList>
    </citation>
    <scope>NUCLEOTIDE SEQUENCE [LARGE SCALE GENOMIC DNA]</scope>
    <source>
        <strain evidence="2">cv. PAL-ZL1</strain>
    </source>
</reference>
<proteinExistence type="predicted"/>
<dbReference type="Proteomes" id="UP000309997">
    <property type="component" value="Unassembled WGS sequence"/>
</dbReference>
<dbReference type="EMBL" id="RCHU02000011">
    <property type="protein sequence ID" value="KAL3576621.1"/>
    <property type="molecule type" value="Genomic_DNA"/>
</dbReference>
<evidence type="ECO:0000313" key="1">
    <source>
        <dbReference type="EMBL" id="KAL3576621.1"/>
    </source>
</evidence>
<gene>
    <name evidence="1" type="ORF">D5086_021904</name>
</gene>
<accession>A0ACC4BEF1</accession>
<name>A0ACC4BEF1_POPAL</name>
<protein>
    <submittedName>
        <fullName evidence="1">Uncharacterized protein</fullName>
    </submittedName>
</protein>
<organism evidence="1 2">
    <name type="scientific">Populus alba</name>
    <name type="common">White poplar</name>
    <dbReference type="NCBI Taxonomy" id="43335"/>
    <lineage>
        <taxon>Eukaryota</taxon>
        <taxon>Viridiplantae</taxon>
        <taxon>Streptophyta</taxon>
        <taxon>Embryophyta</taxon>
        <taxon>Tracheophyta</taxon>
        <taxon>Spermatophyta</taxon>
        <taxon>Magnoliopsida</taxon>
        <taxon>eudicotyledons</taxon>
        <taxon>Gunneridae</taxon>
        <taxon>Pentapetalae</taxon>
        <taxon>rosids</taxon>
        <taxon>fabids</taxon>
        <taxon>Malpighiales</taxon>
        <taxon>Salicaceae</taxon>
        <taxon>Saliceae</taxon>
        <taxon>Populus</taxon>
    </lineage>
</organism>
<comment type="caution">
    <text evidence="1">The sequence shown here is derived from an EMBL/GenBank/DDBJ whole genome shotgun (WGS) entry which is preliminary data.</text>
</comment>
<evidence type="ECO:0000313" key="2">
    <source>
        <dbReference type="Proteomes" id="UP000309997"/>
    </source>
</evidence>
<keyword evidence="2" id="KW-1185">Reference proteome</keyword>
<sequence length="828" mass="91300">MADGAVNGYEMDTPKNITIKGILSLLMESIDDNNHSRSVISLGMGDPTAHSCFHTTHVAQEAVVDALQSDKFNGYAPTVGLPQTRRAIAEYLSRDLPYKLSSDDVFITSGCTQAIDVALAMLARPGANILLPRPGFPIYELCAAFRHLEVRHFDLLPEKGWEVDLDAIEALADQNTVALVIINPGNPCGNVYSYQHLKKIAETAEKLKTLVIADEVYGHLAFGRNPFVPMGVFGSIVPVLTLGSLSKRWIVPGWRLGWFVTSDPSGMFRNPKVVERIKKYFDILGGPATFIQAAVPGILELTDEVFFKRTINILKQSSDICCDRIKEIPCISCPYKPEGSMAVMMKLNLSLLEDISDDIDFCFKLAREEFVIILPGTAVGLKNWLRITFAVDPVSLEEALGRVKSFCLRHTKQSPAKLVVMKTTLLINIQHNLSVALFMFCWTMRELVTKALYMSIPGGLQCPTLWDSTITLFFHKKTNVRRPSREQKGAMASLEVENGSGIKVHVFSSSSELLESLHEKWGSVKKQPYPAMYSSVYGGITLDPAMMVIPMDDHMVHRGHGVFDTAIILDGHLYELDVHLARFLRSASKARIASPFPCSTLRSILIQLAAASKCKKGTIRYWLSAGPGNFLLSPAGCPTSAFYAVVIDEDFSQRKEGVKVVTSTIPMKSPLFATMKNVNYLPNVLSVMEAEDQGAFASIWIDEEGYIAEGPNVNVAFISQDKELILPIFDKILSGCTALRLLQLAPKLIEQGRIKSVKTGNLTVEEAKGAAEMMYVGSTLPILPIVMWDEQPIGDGKVGELTMALSDLLWDDMVAGPATLRMPVPYEE</sequence>